<organism evidence="3 4">
    <name type="scientific">Pontibacter populi</name>
    <dbReference type="NCBI Taxonomy" id="890055"/>
    <lineage>
        <taxon>Bacteria</taxon>
        <taxon>Pseudomonadati</taxon>
        <taxon>Bacteroidota</taxon>
        <taxon>Cytophagia</taxon>
        <taxon>Cytophagales</taxon>
        <taxon>Hymenobacteraceae</taxon>
        <taxon>Pontibacter</taxon>
    </lineage>
</organism>
<feature type="chain" id="PRO_5045285613" description="Secreted protein" evidence="2">
    <location>
        <begin position="22"/>
        <end position="79"/>
    </location>
</feature>
<feature type="compositionally biased region" description="Basic and acidic residues" evidence="1">
    <location>
        <begin position="57"/>
        <end position="79"/>
    </location>
</feature>
<dbReference type="EMBL" id="JAHWXQ010000002">
    <property type="protein sequence ID" value="MBW3364705.1"/>
    <property type="molecule type" value="Genomic_DNA"/>
</dbReference>
<sequence>MATNRILLLVLISLISLSVLSCKPACPIGPCQVRMVHTHGEGVYRGVPIWKKQNMKYGEKMPKQKKQPKNEKDKSKNKS</sequence>
<reference evidence="3 4" key="1">
    <citation type="submission" date="2021-07" db="EMBL/GenBank/DDBJ databases">
        <authorList>
            <person name="Kim M.K."/>
        </authorList>
    </citation>
    <scope>NUCLEOTIDE SEQUENCE [LARGE SCALE GENOMIC DNA]</scope>
    <source>
        <strain evidence="3 4">HLY7-15</strain>
    </source>
</reference>
<feature type="region of interest" description="Disordered" evidence="1">
    <location>
        <begin position="55"/>
        <end position="79"/>
    </location>
</feature>
<proteinExistence type="predicted"/>
<name>A0ABS6X9M8_9BACT</name>
<comment type="caution">
    <text evidence="3">The sequence shown here is derived from an EMBL/GenBank/DDBJ whole genome shotgun (WGS) entry which is preliminary data.</text>
</comment>
<keyword evidence="2" id="KW-0732">Signal</keyword>
<accession>A0ABS6X9M8</accession>
<evidence type="ECO:0000256" key="1">
    <source>
        <dbReference type="SAM" id="MobiDB-lite"/>
    </source>
</evidence>
<evidence type="ECO:0000313" key="4">
    <source>
        <dbReference type="Proteomes" id="UP000774935"/>
    </source>
</evidence>
<evidence type="ECO:0000313" key="3">
    <source>
        <dbReference type="EMBL" id="MBW3364705.1"/>
    </source>
</evidence>
<keyword evidence="4" id="KW-1185">Reference proteome</keyword>
<dbReference type="Proteomes" id="UP000774935">
    <property type="component" value="Unassembled WGS sequence"/>
</dbReference>
<evidence type="ECO:0008006" key="5">
    <source>
        <dbReference type="Google" id="ProtNLM"/>
    </source>
</evidence>
<protein>
    <recommendedName>
        <fullName evidence="5">Secreted protein</fullName>
    </recommendedName>
</protein>
<dbReference type="PROSITE" id="PS51257">
    <property type="entry name" value="PROKAR_LIPOPROTEIN"/>
    <property type="match status" value="1"/>
</dbReference>
<gene>
    <name evidence="3" type="ORF">KYK27_06610</name>
</gene>
<dbReference type="RefSeq" id="WP_199109262.1">
    <property type="nucleotide sequence ID" value="NZ_JAHWXQ010000002.1"/>
</dbReference>
<feature type="signal peptide" evidence="2">
    <location>
        <begin position="1"/>
        <end position="21"/>
    </location>
</feature>
<evidence type="ECO:0000256" key="2">
    <source>
        <dbReference type="SAM" id="SignalP"/>
    </source>
</evidence>